<evidence type="ECO:0000313" key="1">
    <source>
        <dbReference type="EMBL" id="ROR95485.1"/>
    </source>
</evidence>
<dbReference type="Proteomes" id="UP000275356">
    <property type="component" value="Unassembled WGS sequence"/>
</dbReference>
<name>A0A3N2D6T9_9MICO</name>
<organism evidence="1 2">
    <name type="scientific">Salana multivorans</name>
    <dbReference type="NCBI Taxonomy" id="120377"/>
    <lineage>
        <taxon>Bacteria</taxon>
        <taxon>Bacillati</taxon>
        <taxon>Actinomycetota</taxon>
        <taxon>Actinomycetes</taxon>
        <taxon>Micrococcales</taxon>
        <taxon>Beutenbergiaceae</taxon>
        <taxon>Salana</taxon>
    </lineage>
</organism>
<reference evidence="1 2" key="1">
    <citation type="submission" date="2018-11" db="EMBL/GenBank/DDBJ databases">
        <title>Sequencing the genomes of 1000 actinobacteria strains.</title>
        <authorList>
            <person name="Klenk H.-P."/>
        </authorList>
    </citation>
    <scope>NUCLEOTIDE SEQUENCE [LARGE SCALE GENOMIC DNA]</scope>
    <source>
        <strain evidence="1 2">DSM 13521</strain>
    </source>
</reference>
<protein>
    <submittedName>
        <fullName evidence="1">Uncharacterized protein</fullName>
    </submittedName>
</protein>
<proteinExistence type="predicted"/>
<dbReference type="EMBL" id="RKHQ01000001">
    <property type="protein sequence ID" value="ROR95485.1"/>
    <property type="molecule type" value="Genomic_DNA"/>
</dbReference>
<comment type="caution">
    <text evidence="1">The sequence shown here is derived from an EMBL/GenBank/DDBJ whole genome shotgun (WGS) entry which is preliminary data.</text>
</comment>
<dbReference type="RefSeq" id="WP_281272539.1">
    <property type="nucleotide sequence ID" value="NZ_RKHQ01000001.1"/>
</dbReference>
<keyword evidence="2" id="KW-1185">Reference proteome</keyword>
<dbReference type="AlphaFoldDB" id="A0A3N2D6T9"/>
<evidence type="ECO:0000313" key="2">
    <source>
        <dbReference type="Proteomes" id="UP000275356"/>
    </source>
</evidence>
<gene>
    <name evidence="1" type="ORF">EDD28_0038</name>
</gene>
<sequence>MSAQIRRCDMWIAECRKCGWTSRVTNRRGAEDLADEHDEEGCDG</sequence>
<accession>A0A3N2D6T9</accession>